<evidence type="ECO:0000256" key="1">
    <source>
        <dbReference type="ARBA" id="ARBA00005417"/>
    </source>
</evidence>
<evidence type="ECO:0000256" key="3">
    <source>
        <dbReference type="ARBA" id="ARBA00022741"/>
    </source>
</evidence>
<sequence>MKIEARGIAVRLGGATILDGVDIGIAPGEFVGLIGPNGAGKTTLLTVLARLRMPDGGQLLYDGRPAGALGRTALARRLAYLAQGTQVDWPLAAEDVVALGRLPHAGRFGPADSAADRRAVETAMAAADIAHFAGRPVTTLSGGERMRVLLARALAVEAEILLADEPVAALDPYHQLKVMELLAGAARAGLGVVAVLHDLTLASRFCDRLVLLDGGRVKADGTPGEVLTDAEIGSAYGVASLFGAHDGTRYVLPWRRIDDQAAE</sequence>
<evidence type="ECO:0000259" key="7">
    <source>
        <dbReference type="PROSITE" id="PS50893"/>
    </source>
</evidence>
<dbReference type="FunFam" id="3.40.50.300:FF:000134">
    <property type="entry name" value="Iron-enterobactin ABC transporter ATP-binding protein"/>
    <property type="match status" value="1"/>
</dbReference>
<proteinExistence type="inferred from homology"/>
<name>A0A7S8C662_9HYPH</name>
<dbReference type="PROSITE" id="PS50893">
    <property type="entry name" value="ABC_TRANSPORTER_2"/>
    <property type="match status" value="1"/>
</dbReference>
<dbReference type="Gene3D" id="3.40.50.300">
    <property type="entry name" value="P-loop containing nucleotide triphosphate hydrolases"/>
    <property type="match status" value="1"/>
</dbReference>
<evidence type="ECO:0000256" key="6">
    <source>
        <dbReference type="ARBA" id="ARBA00037066"/>
    </source>
</evidence>
<keyword evidence="3" id="KW-0547">Nucleotide-binding</keyword>
<keyword evidence="9" id="KW-1185">Reference proteome</keyword>
<evidence type="ECO:0000256" key="5">
    <source>
        <dbReference type="ARBA" id="ARBA00022967"/>
    </source>
</evidence>
<dbReference type="PANTHER" id="PTHR42794:SF1">
    <property type="entry name" value="HEMIN IMPORT ATP-BINDING PROTEIN HMUV"/>
    <property type="match status" value="1"/>
</dbReference>
<dbReference type="PANTHER" id="PTHR42794">
    <property type="entry name" value="HEMIN IMPORT ATP-BINDING PROTEIN HMUV"/>
    <property type="match status" value="1"/>
</dbReference>
<dbReference type="InterPro" id="IPR003593">
    <property type="entry name" value="AAA+_ATPase"/>
</dbReference>
<dbReference type="SMART" id="SM00382">
    <property type="entry name" value="AAA"/>
    <property type="match status" value="1"/>
</dbReference>
<dbReference type="AlphaFoldDB" id="A0A7S8C662"/>
<dbReference type="Pfam" id="PF00005">
    <property type="entry name" value="ABC_tran"/>
    <property type="match status" value="1"/>
</dbReference>
<accession>A0A7S8C662</accession>
<dbReference type="GO" id="GO:0016887">
    <property type="term" value="F:ATP hydrolysis activity"/>
    <property type="evidence" value="ECO:0007669"/>
    <property type="project" value="InterPro"/>
</dbReference>
<evidence type="ECO:0000313" key="8">
    <source>
        <dbReference type="EMBL" id="QPC44125.1"/>
    </source>
</evidence>
<dbReference type="SUPFAM" id="SSF52540">
    <property type="entry name" value="P-loop containing nucleoside triphosphate hydrolases"/>
    <property type="match status" value="1"/>
</dbReference>
<comment type="function">
    <text evidence="6">Part of the ABC transporter complex HmuTUV involved in hemin import. Responsible for energy coupling to the transport system.</text>
</comment>
<evidence type="ECO:0000313" key="9">
    <source>
        <dbReference type="Proteomes" id="UP000593594"/>
    </source>
</evidence>
<dbReference type="Proteomes" id="UP000593594">
    <property type="component" value="Chromosome"/>
</dbReference>
<keyword evidence="5" id="KW-1278">Translocase</keyword>
<dbReference type="PROSITE" id="PS00211">
    <property type="entry name" value="ABC_TRANSPORTER_1"/>
    <property type="match status" value="1"/>
</dbReference>
<dbReference type="EMBL" id="CP058214">
    <property type="protein sequence ID" value="QPC44125.1"/>
    <property type="molecule type" value="Genomic_DNA"/>
</dbReference>
<dbReference type="InterPro" id="IPR017871">
    <property type="entry name" value="ABC_transporter-like_CS"/>
</dbReference>
<dbReference type="InterPro" id="IPR027417">
    <property type="entry name" value="P-loop_NTPase"/>
</dbReference>
<dbReference type="CDD" id="cd03214">
    <property type="entry name" value="ABC_Iron-Siderophores_B12_Hemin"/>
    <property type="match status" value="1"/>
</dbReference>
<dbReference type="InterPro" id="IPR003439">
    <property type="entry name" value="ABC_transporter-like_ATP-bd"/>
</dbReference>
<comment type="similarity">
    <text evidence="1">Belongs to the ABC transporter superfamily.</text>
</comment>
<keyword evidence="4 8" id="KW-0067">ATP-binding</keyword>
<dbReference type="KEGG" id="kmn:HW532_16355"/>
<organism evidence="8 9">
    <name type="scientific">Kaustia mangrovi</name>
    <dbReference type="NCBI Taxonomy" id="2593653"/>
    <lineage>
        <taxon>Bacteria</taxon>
        <taxon>Pseudomonadati</taxon>
        <taxon>Pseudomonadota</taxon>
        <taxon>Alphaproteobacteria</taxon>
        <taxon>Hyphomicrobiales</taxon>
        <taxon>Parvibaculaceae</taxon>
        <taxon>Kaustia</taxon>
    </lineage>
</organism>
<dbReference type="GO" id="GO:0005524">
    <property type="term" value="F:ATP binding"/>
    <property type="evidence" value="ECO:0007669"/>
    <property type="project" value="UniProtKB-KW"/>
</dbReference>
<evidence type="ECO:0000256" key="2">
    <source>
        <dbReference type="ARBA" id="ARBA00022448"/>
    </source>
</evidence>
<dbReference type="RefSeq" id="WP_213161491.1">
    <property type="nucleotide sequence ID" value="NZ_CP058214.1"/>
</dbReference>
<gene>
    <name evidence="8" type="ORF">HW532_16355</name>
</gene>
<evidence type="ECO:0000256" key="4">
    <source>
        <dbReference type="ARBA" id="ARBA00022840"/>
    </source>
</evidence>
<reference evidence="8 9" key="1">
    <citation type="submission" date="2020-06" db="EMBL/GenBank/DDBJ databases">
        <title>Genome sequence of 2 isolates from Red Sea Mangroves.</title>
        <authorList>
            <person name="Sefrji F."/>
            <person name="Michoud G."/>
            <person name="Merlino G."/>
            <person name="Daffonchio D."/>
        </authorList>
    </citation>
    <scope>NUCLEOTIDE SEQUENCE [LARGE SCALE GENOMIC DNA]</scope>
    <source>
        <strain evidence="8 9">R1DC25</strain>
    </source>
</reference>
<protein>
    <submittedName>
        <fullName evidence="8">ABC transporter ATP-binding protein</fullName>
    </submittedName>
</protein>
<feature type="domain" description="ABC transporter" evidence="7">
    <location>
        <begin position="3"/>
        <end position="239"/>
    </location>
</feature>
<keyword evidence="2" id="KW-0813">Transport</keyword>